<gene>
    <name evidence="1" type="ORF">KF282_2413</name>
</gene>
<reference evidence="2" key="1">
    <citation type="submission" date="2015-10" db="EMBL/GenBank/DDBJ databases">
        <title>Draft Genome Sequences of 11 Lactococcus lactis subspecies cremoris strains.</title>
        <authorList>
            <person name="Wels M."/>
            <person name="Backus L."/>
            <person name="Boekhorst J."/>
            <person name="Dijkstra A."/>
            <person name="Beerthuizen M."/>
            <person name="Kelly W."/>
            <person name="Siezen R."/>
            <person name="Bachmann H."/>
            <person name="Van Hijum S."/>
        </authorList>
    </citation>
    <scope>NUCLEOTIDE SEQUENCE [LARGE SCALE GENOMIC DNA]</scope>
    <source>
        <strain evidence="2">KF282</strain>
    </source>
</reference>
<evidence type="ECO:0000313" key="2">
    <source>
        <dbReference type="Proteomes" id="UP000053058"/>
    </source>
</evidence>
<dbReference type="EMBL" id="LKLN01000085">
    <property type="protein sequence ID" value="KSU02108.1"/>
    <property type="molecule type" value="Genomic_DNA"/>
</dbReference>
<protein>
    <recommendedName>
        <fullName evidence="3">Phage protein</fullName>
    </recommendedName>
</protein>
<organism evidence="1 2">
    <name type="scientific">Lactococcus lactis subsp. lactis</name>
    <name type="common">Streptococcus lactis</name>
    <dbReference type="NCBI Taxonomy" id="1360"/>
    <lineage>
        <taxon>Bacteria</taxon>
        <taxon>Bacillati</taxon>
        <taxon>Bacillota</taxon>
        <taxon>Bacilli</taxon>
        <taxon>Lactobacillales</taxon>
        <taxon>Streptococcaceae</taxon>
        <taxon>Lactococcus</taxon>
    </lineage>
</organism>
<proteinExistence type="predicted"/>
<sequence>MSKLEKTAPNEIYLIVGDTDKDCNFNELAEVTWADKPIYEETAIKYVKSSQLTIPKSIADILDNIFNSFTELQNNANSLMIQTIYTHYEPETTFYKWFNKEDNSYNISIIYLAGKALGVDLVKVVEG</sequence>
<comment type="caution">
    <text evidence="1">The sequence shown here is derived from an EMBL/GenBank/DDBJ whole genome shotgun (WGS) entry which is preliminary data.</text>
</comment>
<dbReference type="RefSeq" id="WP_058220161.1">
    <property type="nucleotide sequence ID" value="NZ_LKLN01000085.1"/>
</dbReference>
<evidence type="ECO:0008006" key="3">
    <source>
        <dbReference type="Google" id="ProtNLM"/>
    </source>
</evidence>
<dbReference type="Proteomes" id="UP000053058">
    <property type="component" value="Unassembled WGS sequence"/>
</dbReference>
<dbReference type="AlphaFoldDB" id="A0A0V8CL87"/>
<accession>A0A0V8CL87</accession>
<dbReference type="PATRIC" id="fig|1360.105.peg.1418"/>
<evidence type="ECO:0000313" key="1">
    <source>
        <dbReference type="EMBL" id="KSU02108.1"/>
    </source>
</evidence>
<name>A0A0V8CL87_LACLL</name>